<evidence type="ECO:0000256" key="1">
    <source>
        <dbReference type="ARBA" id="ARBA00005254"/>
    </source>
</evidence>
<dbReference type="PANTHER" id="PTHR43664:SF1">
    <property type="entry name" value="BETA-METHYLMALYL-COA DEHYDRATASE"/>
    <property type="match status" value="1"/>
</dbReference>
<dbReference type="CDD" id="cd03454">
    <property type="entry name" value="YdeM"/>
    <property type="match status" value="1"/>
</dbReference>
<proteinExistence type="inferred from homology"/>
<dbReference type="Pfam" id="PF01575">
    <property type="entry name" value="MaoC_dehydratas"/>
    <property type="match status" value="1"/>
</dbReference>
<dbReference type="RefSeq" id="WP_344947879.1">
    <property type="nucleotide sequence ID" value="NZ_BAAAZG010000019.1"/>
</dbReference>
<dbReference type="InterPro" id="IPR029069">
    <property type="entry name" value="HotDog_dom_sf"/>
</dbReference>
<dbReference type="Gene3D" id="3.10.129.10">
    <property type="entry name" value="Hotdog Thioesterase"/>
    <property type="match status" value="1"/>
</dbReference>
<dbReference type="InterPro" id="IPR052342">
    <property type="entry name" value="MCH/BMMD"/>
</dbReference>
<reference evidence="4" key="1">
    <citation type="journal article" date="2019" name="Int. J. Syst. Evol. Microbiol.">
        <title>The Global Catalogue of Microorganisms (GCM) 10K type strain sequencing project: providing services to taxonomists for standard genome sequencing and annotation.</title>
        <authorList>
            <consortium name="The Broad Institute Genomics Platform"/>
            <consortium name="The Broad Institute Genome Sequencing Center for Infectious Disease"/>
            <person name="Wu L."/>
            <person name="Ma J."/>
        </authorList>
    </citation>
    <scope>NUCLEOTIDE SEQUENCE [LARGE SCALE GENOMIC DNA]</scope>
    <source>
        <strain evidence="4">JCM 16702</strain>
    </source>
</reference>
<organism evidence="3 4">
    <name type="scientific">Actinomadura miaoliensis</name>
    <dbReference type="NCBI Taxonomy" id="430685"/>
    <lineage>
        <taxon>Bacteria</taxon>
        <taxon>Bacillati</taxon>
        <taxon>Actinomycetota</taxon>
        <taxon>Actinomycetes</taxon>
        <taxon>Streptosporangiales</taxon>
        <taxon>Thermomonosporaceae</taxon>
        <taxon>Actinomadura</taxon>
    </lineage>
</organism>
<evidence type="ECO:0000313" key="3">
    <source>
        <dbReference type="EMBL" id="GAA4074452.1"/>
    </source>
</evidence>
<comment type="similarity">
    <text evidence="1">Belongs to the enoyl-CoA hydratase/isomerase family.</text>
</comment>
<dbReference type="EMBL" id="BAAAZG010000019">
    <property type="protein sequence ID" value="GAA4074452.1"/>
    <property type="molecule type" value="Genomic_DNA"/>
</dbReference>
<evidence type="ECO:0000259" key="2">
    <source>
        <dbReference type="Pfam" id="PF01575"/>
    </source>
</evidence>
<dbReference type="PANTHER" id="PTHR43664">
    <property type="entry name" value="MONOAMINE OXIDASE-RELATED"/>
    <property type="match status" value="1"/>
</dbReference>
<comment type="caution">
    <text evidence="3">The sequence shown here is derived from an EMBL/GenBank/DDBJ whole genome shotgun (WGS) entry which is preliminary data.</text>
</comment>
<evidence type="ECO:0000313" key="4">
    <source>
        <dbReference type="Proteomes" id="UP001500683"/>
    </source>
</evidence>
<keyword evidence="4" id="KW-1185">Reference proteome</keyword>
<dbReference type="SUPFAM" id="SSF54637">
    <property type="entry name" value="Thioesterase/thiol ester dehydrase-isomerase"/>
    <property type="match status" value="1"/>
</dbReference>
<feature type="domain" description="MaoC-like" evidence="2">
    <location>
        <begin position="26"/>
        <end position="127"/>
    </location>
</feature>
<sequence>MTKPLNGDFSTPIDDRYFEDYVPGAVYEYGTVTVGEAEILEFAERFDPQPIHVDPAYAAGGPFGGLIASGWHTGGIFMRIFADHYLSRVASLASPGLDELRWPAPLRPGDTVRLRATVLDTRPSRSKPDRGIVRTRGELLTEDDRTVLDLVAVNLLLRRPTTT</sequence>
<dbReference type="Proteomes" id="UP001500683">
    <property type="component" value="Unassembled WGS sequence"/>
</dbReference>
<gene>
    <name evidence="3" type="ORF">GCM10022214_34050</name>
</gene>
<dbReference type="InterPro" id="IPR002539">
    <property type="entry name" value="MaoC-like_dom"/>
</dbReference>
<name>A0ABP7VU45_9ACTN</name>
<accession>A0ABP7VU45</accession>
<protein>
    <submittedName>
        <fullName evidence="3">MaoC family dehydratase</fullName>
    </submittedName>
</protein>